<dbReference type="InterPro" id="IPR050366">
    <property type="entry name" value="BP-dependent_transpt_permease"/>
</dbReference>
<feature type="transmembrane region" description="Helical" evidence="3">
    <location>
        <begin position="30"/>
        <end position="51"/>
    </location>
</feature>
<accession>A0ABS2MUL4</accession>
<dbReference type="InterPro" id="IPR025966">
    <property type="entry name" value="OppC_N"/>
</dbReference>
<evidence type="ECO:0000256" key="3">
    <source>
        <dbReference type="SAM" id="Phobius"/>
    </source>
</evidence>
<gene>
    <name evidence="5" type="ORF">JOC49_002649</name>
</gene>
<dbReference type="Proteomes" id="UP000767854">
    <property type="component" value="Unassembled WGS sequence"/>
</dbReference>
<dbReference type="PANTHER" id="PTHR43386:SF23">
    <property type="entry name" value="ABC TRANSPORTER"/>
    <property type="match status" value="1"/>
</dbReference>
<comment type="subcellular location">
    <subcellularLocation>
        <location evidence="1">Cell membrane</location>
        <topology evidence="1">Multi-pass membrane protein</topology>
    </subcellularLocation>
</comment>
<dbReference type="PANTHER" id="PTHR43386">
    <property type="entry name" value="OLIGOPEPTIDE TRANSPORT SYSTEM PERMEASE PROTEIN APPC"/>
    <property type="match status" value="1"/>
</dbReference>
<feature type="non-terminal residue" evidence="5">
    <location>
        <position position="129"/>
    </location>
</feature>
<protein>
    <submittedName>
        <fullName evidence="5">ABC-type dipeptide/oligopeptide/nickel transport system permease subunit</fullName>
    </submittedName>
</protein>
<sequence length="129" mass="14146">MAGKMKETEHKQKAIGPWQIAWERFRKNKVAVVGGGLFIIIVLLVIFVPILSPYDISEFNLEDKELSPSAKHWLGTDEQGRDVLLRLFMGGRISILVGLMAAGVSVTLGSLVGGMAGYYGGKIDNLLMR</sequence>
<evidence type="ECO:0000313" key="6">
    <source>
        <dbReference type="Proteomes" id="UP000767854"/>
    </source>
</evidence>
<feature type="transmembrane region" description="Helical" evidence="3">
    <location>
        <begin position="93"/>
        <end position="119"/>
    </location>
</feature>
<dbReference type="EMBL" id="JAFBDT010000075">
    <property type="protein sequence ID" value="MBM7563067.1"/>
    <property type="molecule type" value="Genomic_DNA"/>
</dbReference>
<dbReference type="Pfam" id="PF12911">
    <property type="entry name" value="OppC_N"/>
    <property type="match status" value="1"/>
</dbReference>
<organism evidence="5 6">
    <name type="scientific">Fusibacter tunisiensis</name>
    <dbReference type="NCBI Taxonomy" id="1008308"/>
    <lineage>
        <taxon>Bacteria</taxon>
        <taxon>Bacillati</taxon>
        <taxon>Bacillota</taxon>
        <taxon>Clostridia</taxon>
        <taxon>Eubacteriales</taxon>
        <taxon>Eubacteriales Family XII. Incertae Sedis</taxon>
        <taxon>Fusibacter</taxon>
    </lineage>
</organism>
<keyword evidence="3" id="KW-0472">Membrane</keyword>
<evidence type="ECO:0000259" key="4">
    <source>
        <dbReference type="Pfam" id="PF12911"/>
    </source>
</evidence>
<keyword evidence="3" id="KW-1133">Transmembrane helix</keyword>
<keyword evidence="6" id="KW-1185">Reference proteome</keyword>
<evidence type="ECO:0000313" key="5">
    <source>
        <dbReference type="EMBL" id="MBM7563067.1"/>
    </source>
</evidence>
<name>A0ABS2MUL4_9FIRM</name>
<keyword evidence="3" id="KW-0812">Transmembrane</keyword>
<proteinExistence type="predicted"/>
<dbReference type="RefSeq" id="WP_204665489.1">
    <property type="nucleotide sequence ID" value="NZ_JAFBDT010000075.1"/>
</dbReference>
<reference evidence="5 6" key="1">
    <citation type="submission" date="2021-01" db="EMBL/GenBank/DDBJ databases">
        <title>Genomic Encyclopedia of Type Strains, Phase IV (KMG-IV): sequencing the most valuable type-strain genomes for metagenomic binning, comparative biology and taxonomic classification.</title>
        <authorList>
            <person name="Goeker M."/>
        </authorList>
    </citation>
    <scope>NUCLEOTIDE SEQUENCE [LARGE SCALE GENOMIC DNA]</scope>
    <source>
        <strain evidence="5 6">DSM 24436</strain>
    </source>
</reference>
<evidence type="ECO:0000256" key="1">
    <source>
        <dbReference type="ARBA" id="ARBA00004651"/>
    </source>
</evidence>
<keyword evidence="2" id="KW-0813">Transport</keyword>
<comment type="caution">
    <text evidence="5">The sequence shown here is derived from an EMBL/GenBank/DDBJ whole genome shotgun (WGS) entry which is preliminary data.</text>
</comment>
<feature type="domain" description="Oligopeptide transport permease C-like N-terminal" evidence="4">
    <location>
        <begin position="17"/>
        <end position="67"/>
    </location>
</feature>
<evidence type="ECO:0000256" key="2">
    <source>
        <dbReference type="ARBA" id="ARBA00022448"/>
    </source>
</evidence>